<dbReference type="PIRSF" id="PIRSF500064">
    <property type="entry name" value="GPAT"/>
    <property type="match status" value="1"/>
</dbReference>
<dbReference type="NCBIfam" id="NF003441">
    <property type="entry name" value="PRK04974.1"/>
    <property type="match status" value="1"/>
</dbReference>
<dbReference type="NCBIfam" id="TIGR03703">
    <property type="entry name" value="plsB"/>
    <property type="match status" value="1"/>
</dbReference>
<keyword evidence="12 14" id="KW-0012">Acyltransferase</keyword>
<reference evidence="16 17" key="1">
    <citation type="submission" date="2019-09" db="EMBL/GenBank/DDBJ databases">
        <title>Wenzhouxiangella sp. Genome sequencing and assembly.</title>
        <authorList>
            <person name="Zhang R."/>
        </authorList>
    </citation>
    <scope>NUCLEOTIDE SEQUENCE [LARGE SCALE GENOMIC DNA]</scope>
    <source>
        <strain evidence="16 17">W260</strain>
    </source>
</reference>
<evidence type="ECO:0000256" key="5">
    <source>
        <dbReference type="ARBA" id="ARBA00013113"/>
    </source>
</evidence>
<keyword evidence="11 14" id="KW-1208">Phospholipid metabolism</keyword>
<comment type="subcellular location">
    <subcellularLocation>
        <location evidence="1 14">Cell membrane</location>
        <topology evidence="1 14">Peripheral membrane protein</topology>
        <orientation evidence="1 14">Cytoplasmic side</orientation>
    </subcellularLocation>
</comment>
<dbReference type="HAMAP" id="MF_00393">
    <property type="entry name" value="Glyc3P_acyltrans"/>
    <property type="match status" value="1"/>
</dbReference>
<dbReference type="GO" id="GO:0005886">
    <property type="term" value="C:plasma membrane"/>
    <property type="evidence" value="ECO:0007669"/>
    <property type="project" value="UniProtKB-SubCell"/>
</dbReference>
<dbReference type="EMBL" id="VYXP01000006">
    <property type="protein sequence ID" value="KAA9131000.1"/>
    <property type="molecule type" value="Genomic_DNA"/>
</dbReference>
<name>A0A5N0T7U9_9GAMM</name>
<dbReference type="Pfam" id="PF19277">
    <property type="entry name" value="GPAT_C"/>
    <property type="match status" value="1"/>
</dbReference>
<keyword evidence="14" id="KW-0444">Lipid biosynthesis</keyword>
<keyword evidence="9 14" id="KW-0472">Membrane</keyword>
<dbReference type="AlphaFoldDB" id="A0A5N0T7U9"/>
<comment type="catalytic activity">
    <reaction evidence="13 14">
        <text>sn-glycerol 3-phosphate + an acyl-CoA = a 1-acyl-sn-glycero-3-phosphate + CoA</text>
        <dbReference type="Rhea" id="RHEA:15325"/>
        <dbReference type="ChEBI" id="CHEBI:57287"/>
        <dbReference type="ChEBI" id="CHEBI:57597"/>
        <dbReference type="ChEBI" id="CHEBI:57970"/>
        <dbReference type="ChEBI" id="CHEBI:58342"/>
        <dbReference type="EC" id="2.3.1.15"/>
    </reaction>
</comment>
<dbReference type="InterPro" id="IPR022284">
    <property type="entry name" value="GPAT/DHAPAT"/>
</dbReference>
<dbReference type="SUPFAM" id="SSF69593">
    <property type="entry name" value="Glycerol-3-phosphate (1)-acyltransferase"/>
    <property type="match status" value="1"/>
</dbReference>
<evidence type="ECO:0000256" key="13">
    <source>
        <dbReference type="ARBA" id="ARBA00048427"/>
    </source>
</evidence>
<evidence type="ECO:0000256" key="2">
    <source>
        <dbReference type="ARBA" id="ARBA00004765"/>
    </source>
</evidence>
<evidence type="ECO:0000256" key="14">
    <source>
        <dbReference type="HAMAP-Rule" id="MF_00393"/>
    </source>
</evidence>
<dbReference type="SMART" id="SM00563">
    <property type="entry name" value="PlsC"/>
    <property type="match status" value="1"/>
</dbReference>
<evidence type="ECO:0000256" key="7">
    <source>
        <dbReference type="ARBA" id="ARBA00022475"/>
    </source>
</evidence>
<dbReference type="InterPro" id="IPR002123">
    <property type="entry name" value="Plipid/glycerol_acylTrfase"/>
</dbReference>
<feature type="short sequence motif" description="HXXXXD motif" evidence="14">
    <location>
        <begin position="318"/>
        <end position="323"/>
    </location>
</feature>
<dbReference type="InterPro" id="IPR028354">
    <property type="entry name" value="GPAT_PlsB"/>
</dbReference>
<dbReference type="EC" id="2.3.1.15" evidence="5 14"/>
<keyword evidence="8 14" id="KW-0808">Transferase</keyword>
<comment type="pathway">
    <text evidence="3">Lipid metabolism.</text>
</comment>
<protein>
    <recommendedName>
        <fullName evidence="6 14">Glycerol-3-phosphate acyltransferase</fullName>
        <shortName evidence="14">GPAT</shortName>
        <ecNumber evidence="5 14">2.3.1.15</ecNumber>
    </recommendedName>
</protein>
<dbReference type="UniPathway" id="UPA00557">
    <property type="reaction ID" value="UER00612"/>
</dbReference>
<dbReference type="GO" id="GO:0016024">
    <property type="term" value="P:CDP-diacylglycerol biosynthetic process"/>
    <property type="evidence" value="ECO:0007669"/>
    <property type="project" value="UniProtKB-UniRule"/>
</dbReference>
<dbReference type="PIRSF" id="PIRSF000437">
    <property type="entry name" value="GPAT_DHAPAT"/>
    <property type="match status" value="1"/>
</dbReference>
<dbReference type="PANTHER" id="PTHR12563">
    <property type="entry name" value="GLYCEROL-3-PHOSPHATE ACYLTRANSFERASE"/>
    <property type="match status" value="1"/>
</dbReference>
<evidence type="ECO:0000313" key="17">
    <source>
        <dbReference type="Proteomes" id="UP000325372"/>
    </source>
</evidence>
<comment type="caution">
    <text evidence="16">The sequence shown here is derived from an EMBL/GenBank/DDBJ whole genome shotgun (WGS) entry which is preliminary data.</text>
</comment>
<keyword evidence="14" id="KW-0443">Lipid metabolism</keyword>
<keyword evidence="7 14" id="KW-1003">Cell membrane</keyword>
<evidence type="ECO:0000256" key="1">
    <source>
        <dbReference type="ARBA" id="ARBA00004413"/>
    </source>
</evidence>
<dbReference type="Proteomes" id="UP000325372">
    <property type="component" value="Unassembled WGS sequence"/>
</dbReference>
<dbReference type="RefSeq" id="WP_150864638.1">
    <property type="nucleotide sequence ID" value="NZ_VYXP01000006.1"/>
</dbReference>
<feature type="domain" description="Phospholipid/glycerol acyltransferase" evidence="15">
    <location>
        <begin position="313"/>
        <end position="440"/>
    </location>
</feature>
<dbReference type="PANTHER" id="PTHR12563:SF17">
    <property type="entry name" value="DIHYDROXYACETONE PHOSPHATE ACYLTRANSFERASE"/>
    <property type="match status" value="1"/>
</dbReference>
<evidence type="ECO:0000256" key="12">
    <source>
        <dbReference type="ARBA" id="ARBA00023315"/>
    </source>
</evidence>
<dbReference type="GO" id="GO:0004366">
    <property type="term" value="F:glycerol-3-phosphate O-acyltransferase activity"/>
    <property type="evidence" value="ECO:0007669"/>
    <property type="project" value="UniProtKB-UniRule"/>
</dbReference>
<evidence type="ECO:0000256" key="3">
    <source>
        <dbReference type="ARBA" id="ARBA00005189"/>
    </source>
</evidence>
<dbReference type="GO" id="GO:0006631">
    <property type="term" value="P:fatty acid metabolic process"/>
    <property type="evidence" value="ECO:0007669"/>
    <property type="project" value="TreeGrafter"/>
</dbReference>
<evidence type="ECO:0000313" key="16">
    <source>
        <dbReference type="EMBL" id="KAA9131000.1"/>
    </source>
</evidence>
<evidence type="ECO:0000256" key="4">
    <source>
        <dbReference type="ARBA" id="ARBA00007937"/>
    </source>
</evidence>
<dbReference type="InterPro" id="IPR045520">
    <property type="entry name" value="GPAT/DHAPAT_C"/>
</dbReference>
<evidence type="ECO:0000259" key="15">
    <source>
        <dbReference type="SMART" id="SM00563"/>
    </source>
</evidence>
<evidence type="ECO:0000256" key="10">
    <source>
        <dbReference type="ARBA" id="ARBA00023209"/>
    </source>
</evidence>
<evidence type="ECO:0000256" key="6">
    <source>
        <dbReference type="ARBA" id="ARBA00013432"/>
    </source>
</evidence>
<dbReference type="CDD" id="cd07993">
    <property type="entry name" value="LPLAT_DHAPAT-like"/>
    <property type="match status" value="1"/>
</dbReference>
<organism evidence="16 17">
    <name type="scientific">Marinihelvus fidelis</name>
    <dbReference type="NCBI Taxonomy" id="2613842"/>
    <lineage>
        <taxon>Bacteria</taxon>
        <taxon>Pseudomonadati</taxon>
        <taxon>Pseudomonadota</taxon>
        <taxon>Gammaproteobacteria</taxon>
        <taxon>Chromatiales</taxon>
        <taxon>Wenzhouxiangellaceae</taxon>
        <taxon>Marinihelvus</taxon>
    </lineage>
</organism>
<dbReference type="Pfam" id="PF01553">
    <property type="entry name" value="Acyltransferase"/>
    <property type="match status" value="1"/>
</dbReference>
<evidence type="ECO:0000256" key="11">
    <source>
        <dbReference type="ARBA" id="ARBA00023264"/>
    </source>
</evidence>
<gene>
    <name evidence="14 16" type="primary">plsB</name>
    <name evidence="16" type="ORF">F3N42_11670</name>
</gene>
<proteinExistence type="inferred from homology"/>
<comment type="domain">
    <text evidence="14">The HXXXXD motif is essential for acyltransferase activity and may constitute the binding site for the phosphate moiety of the glycerol-3-phosphate.</text>
</comment>
<keyword evidence="17" id="KW-1185">Reference proteome</keyword>
<evidence type="ECO:0000256" key="8">
    <source>
        <dbReference type="ARBA" id="ARBA00022679"/>
    </source>
</evidence>
<evidence type="ECO:0000256" key="9">
    <source>
        <dbReference type="ARBA" id="ARBA00023136"/>
    </source>
</evidence>
<keyword evidence="10 14" id="KW-0594">Phospholipid biosynthesis</keyword>
<comment type="pathway">
    <text evidence="2 14">Phospholipid metabolism; CDP-diacylglycerol biosynthesis; CDP-diacylglycerol from sn-glycerol 3-phosphate: step 1/3.</text>
</comment>
<dbReference type="InterPro" id="IPR041728">
    <property type="entry name" value="GPAT/DHAPAT_LPLAT"/>
</dbReference>
<comment type="similarity">
    <text evidence="4 14">Belongs to the GPAT/DAPAT family.</text>
</comment>
<accession>A0A5N0T7U9</accession>
<sequence length="833" mass="94366">MPQSLEHLGFSERLKLRGTLLLRAILHWWVKAQVLPDAEGETGVQPGPPVCYVIADYALSSVLILDRVCEQQGLDRPLFPIAAMEASEPRAYAALRRASGLFVRRTIPRRGSETLGRLVQACYDDPSMDVLLVPVTVLVGRAPDKSEGFYKTLFSEDWALGGRIRRFMSTLVNGRDTVVQFSRPISLRQLADERAGAARDQRKVSRILRTHFRRVKSAVIGPDLSHRRTLIETVVHAPAVRAAIAEKTERDDISEAEAADIAREYAVEIAANYSYTFVRVMFFVLNWFLQKVYGDTRVYHFDRFKREAPGHEIIYVPCHRSHADYILISFLLYVRGFAVPHIAAGVNLNLPVVGRFLRMGGAFFLRRTFRSQKLYSAVFSEYVSHILAQGTPIEYFIEGTRSRTGRLLPPKGGMLAMTIRGYLRAPVRPVMFQPLYIGYEKLLDGAGYNKELAGAVKKKETLWDLLGSWRILRRRHGEAHVSFGEPIFLDRMLDEENPDWRAAGEPGEKPAWMTPFVNRLGDRVMRAINTTADVNPINLLSTVLLATPRHALGEQALRDQVELYRSILAAAPLGEQVTVTPLDGIDMVSRGFELDYLQRVEHPLGDIIRLQAEQAVNLTYYRNNTAHLFAIPSLIACCFLRQRGIATEQLVRVARQVYPFLRAELFLPWSEEAFPDVLEQYISALEAHGLLFREDEGRRIKRAEGGSGEASQLLLLARSLLTTLERYFIAVAVLVKNGSGTLNRQELERLCIMTAQRISLIQEFEAPEFYDKGLFRQFIGELRRRDILVVNDQERLEFGDALDRMSKDARLFLEKGIRHGIIQAAPQALGRNP</sequence>